<evidence type="ECO:0000256" key="1">
    <source>
        <dbReference type="SAM" id="Phobius"/>
    </source>
</evidence>
<accession>A0A922JXJ9</accession>
<keyword evidence="1" id="KW-0812">Transmembrane</keyword>
<organism evidence="2 3">
    <name type="scientific">Carya illinoinensis</name>
    <name type="common">Pecan</name>
    <dbReference type="NCBI Taxonomy" id="32201"/>
    <lineage>
        <taxon>Eukaryota</taxon>
        <taxon>Viridiplantae</taxon>
        <taxon>Streptophyta</taxon>
        <taxon>Embryophyta</taxon>
        <taxon>Tracheophyta</taxon>
        <taxon>Spermatophyta</taxon>
        <taxon>Magnoliopsida</taxon>
        <taxon>eudicotyledons</taxon>
        <taxon>Gunneridae</taxon>
        <taxon>Pentapetalae</taxon>
        <taxon>rosids</taxon>
        <taxon>fabids</taxon>
        <taxon>Fagales</taxon>
        <taxon>Juglandaceae</taxon>
        <taxon>Carya</taxon>
    </lineage>
</organism>
<protein>
    <submittedName>
        <fullName evidence="2">Uncharacterized protein</fullName>
    </submittedName>
</protein>
<comment type="caution">
    <text evidence="2">The sequence shown here is derived from an EMBL/GenBank/DDBJ whole genome shotgun (WGS) entry which is preliminary data.</text>
</comment>
<name>A0A922JXJ9_CARIL</name>
<evidence type="ECO:0000313" key="3">
    <source>
        <dbReference type="Proteomes" id="UP000811246"/>
    </source>
</evidence>
<dbReference type="Proteomes" id="UP000811246">
    <property type="component" value="Chromosome 3"/>
</dbReference>
<dbReference type="AlphaFoldDB" id="A0A922JXJ9"/>
<gene>
    <name evidence="2" type="ORF">I3842_03G236500</name>
</gene>
<reference evidence="2" key="1">
    <citation type="submission" date="2021-01" db="EMBL/GenBank/DDBJ databases">
        <authorList>
            <person name="Lovell J.T."/>
            <person name="Bentley N."/>
            <person name="Bhattarai G."/>
            <person name="Jenkins J.W."/>
            <person name="Sreedasyam A."/>
            <person name="Alarcon Y."/>
            <person name="Bock C."/>
            <person name="Boston L."/>
            <person name="Carlson J."/>
            <person name="Cervantes K."/>
            <person name="Clermont K."/>
            <person name="Krom N."/>
            <person name="Kubenka K."/>
            <person name="Mamidi S."/>
            <person name="Mattison C."/>
            <person name="Monteros M."/>
            <person name="Pisani C."/>
            <person name="Plott C."/>
            <person name="Rajasekar S."/>
            <person name="Rhein H.S."/>
            <person name="Rohla C."/>
            <person name="Song M."/>
            <person name="Hilaire R.S."/>
            <person name="Shu S."/>
            <person name="Wells L."/>
            <person name="Wang X."/>
            <person name="Webber J."/>
            <person name="Heerema R.J."/>
            <person name="Klein P."/>
            <person name="Conner P."/>
            <person name="Grauke L."/>
            <person name="Grimwood J."/>
            <person name="Schmutz J."/>
            <person name="Randall J.J."/>
        </authorList>
    </citation>
    <scope>NUCLEOTIDE SEQUENCE</scope>
    <source>
        <tissue evidence="2">Leaf</tissue>
    </source>
</reference>
<keyword evidence="1" id="KW-1133">Transmembrane helix</keyword>
<sequence>MPSYHVIVYYKEFILSSIFICYTIYSVMYYYTLQICHAKYVVCYMLCHVTKCYYLKLVMYFKLCSSHDMLRQGFSPFIFQSRFILSIFSLCRIHGATTTVEYVFNCIVMCRIHGATTTVEYVFLNVKSSLCRIHGATTTVEYVFILQL</sequence>
<keyword evidence="1" id="KW-0472">Membrane</keyword>
<dbReference type="EMBL" id="CM031827">
    <property type="protein sequence ID" value="KAG6723995.1"/>
    <property type="molecule type" value="Genomic_DNA"/>
</dbReference>
<proteinExistence type="predicted"/>
<evidence type="ECO:0000313" key="2">
    <source>
        <dbReference type="EMBL" id="KAG6723995.1"/>
    </source>
</evidence>
<feature type="transmembrane region" description="Helical" evidence="1">
    <location>
        <begin position="12"/>
        <end position="31"/>
    </location>
</feature>